<dbReference type="GO" id="GO:0007283">
    <property type="term" value="P:spermatogenesis"/>
    <property type="evidence" value="ECO:0007669"/>
    <property type="project" value="TreeGrafter"/>
</dbReference>
<dbReference type="AlphaFoldDB" id="A0A9J6CS13"/>
<dbReference type="OrthoDB" id="5978115at2759"/>
<organism evidence="3 4">
    <name type="scientific">Polypedilum vanderplanki</name>
    <name type="common">Sleeping chironomid midge</name>
    <dbReference type="NCBI Taxonomy" id="319348"/>
    <lineage>
        <taxon>Eukaryota</taxon>
        <taxon>Metazoa</taxon>
        <taxon>Ecdysozoa</taxon>
        <taxon>Arthropoda</taxon>
        <taxon>Hexapoda</taxon>
        <taxon>Insecta</taxon>
        <taxon>Pterygota</taxon>
        <taxon>Neoptera</taxon>
        <taxon>Endopterygota</taxon>
        <taxon>Diptera</taxon>
        <taxon>Nematocera</taxon>
        <taxon>Chironomoidea</taxon>
        <taxon>Chironomidae</taxon>
        <taxon>Chironominae</taxon>
        <taxon>Polypedilum</taxon>
        <taxon>Polypedilum</taxon>
    </lineage>
</organism>
<keyword evidence="4" id="KW-1185">Reference proteome</keyword>
<evidence type="ECO:0000259" key="2">
    <source>
        <dbReference type="Pfam" id="PF23762"/>
    </source>
</evidence>
<reference evidence="3" key="1">
    <citation type="submission" date="2021-03" db="EMBL/GenBank/DDBJ databases">
        <title>Chromosome level genome of the anhydrobiotic midge Polypedilum vanderplanki.</title>
        <authorList>
            <person name="Yoshida Y."/>
            <person name="Kikawada T."/>
            <person name="Gusev O."/>
        </authorList>
    </citation>
    <scope>NUCLEOTIDE SEQUENCE</scope>
    <source>
        <strain evidence="3">NIAS01</strain>
        <tissue evidence="3">Whole body or cell culture</tissue>
    </source>
</reference>
<feature type="coiled-coil region" evidence="1">
    <location>
        <begin position="183"/>
        <end position="217"/>
    </location>
</feature>
<evidence type="ECO:0000313" key="3">
    <source>
        <dbReference type="EMBL" id="KAG5684684.1"/>
    </source>
</evidence>
<evidence type="ECO:0000256" key="1">
    <source>
        <dbReference type="SAM" id="Coils"/>
    </source>
</evidence>
<dbReference type="Pfam" id="PF23762">
    <property type="entry name" value="SHCBP_N"/>
    <property type="match status" value="1"/>
</dbReference>
<gene>
    <name evidence="3" type="ORF">PVAND_013901</name>
</gene>
<sequence length="537" mass="61309">MKIYTFEDKTFLERIEDFNVVLEESSGGSIRDEWKDFLAVTIEPAHYKAIWKLSKSTCEIFNVKYPIEVFGEVQQTDFEELTVDFCVERVQNDNIHLPEICQVPLDEIFPTIHQEHNTLNIDITAKHLDSFRFFFNYVYLPFDNDDDFATKNLIPRVKLFYDLKNKQLSKAMSSYVRQIIAEVKNIQFKREALNNSIDELEEEKKDSKETIAKLLKLHLRMNKIKNEFEILMNPDMRDAYELIKFGRKHEDTKKTYVLTTNGTINEQVKLLEQLKEKISSQTAVNWTTSLTDTITYATSESEIFIPNGKYTLNFLDYINGNILLSGVTKISFDSINLDKSDTEYAIIASKEDSSLLFVIDGDVRFENLIIDCKNVQTGFLIKSGMVVLKNCLVIGSDLSSVAEAFNVSGDSCLTLINCKISNFSIGINIEQSKLELNNSEIENCGIGVNIMEDPAKVLINNSSIIHSLNGILKYSEKLNVDTKMIDLTETKELEEFGLNISDNSKTTVQIISKLIKGVEIDIEEDNEEGDVVMDDDS</sequence>
<dbReference type="PANTHER" id="PTHR14695">
    <property type="entry name" value="SHC SH2-DOMAIN BINDING PROTEIN 1-RELATED"/>
    <property type="match status" value="1"/>
</dbReference>
<keyword evidence="1" id="KW-0175">Coiled coil</keyword>
<name>A0A9J6CS13_POLVA</name>
<evidence type="ECO:0000313" key="4">
    <source>
        <dbReference type="Proteomes" id="UP001107558"/>
    </source>
</evidence>
<dbReference type="InterPro" id="IPR057508">
    <property type="entry name" value="SHCBP-like_N"/>
</dbReference>
<dbReference type="SUPFAM" id="SSF51126">
    <property type="entry name" value="Pectin lyase-like"/>
    <property type="match status" value="1"/>
</dbReference>
<comment type="caution">
    <text evidence="3">The sequence shown here is derived from an EMBL/GenBank/DDBJ whole genome shotgun (WGS) entry which is preliminary data.</text>
</comment>
<proteinExistence type="predicted"/>
<protein>
    <recommendedName>
        <fullName evidence="2">SHC SH2 domain-containing protein</fullName>
    </recommendedName>
</protein>
<dbReference type="EMBL" id="JADBJN010000001">
    <property type="protein sequence ID" value="KAG5684684.1"/>
    <property type="molecule type" value="Genomic_DNA"/>
</dbReference>
<dbReference type="Proteomes" id="UP001107558">
    <property type="component" value="Chromosome 1"/>
</dbReference>
<dbReference type="InterPro" id="IPR045140">
    <property type="entry name" value="SHCBP1-like"/>
</dbReference>
<accession>A0A9J6CS13</accession>
<feature type="domain" description="SHC SH2" evidence="2">
    <location>
        <begin position="13"/>
        <end position="237"/>
    </location>
</feature>
<dbReference type="PANTHER" id="PTHR14695:SF4">
    <property type="entry name" value="PROTEIN NESSUN DORMA"/>
    <property type="match status" value="1"/>
</dbReference>
<dbReference type="InterPro" id="IPR011050">
    <property type="entry name" value="Pectin_lyase_fold/virulence"/>
</dbReference>
<dbReference type="GO" id="GO:0007112">
    <property type="term" value="P:male meiosis cytokinesis"/>
    <property type="evidence" value="ECO:0007669"/>
    <property type="project" value="TreeGrafter"/>
</dbReference>